<dbReference type="Gene3D" id="1.20.1050.10">
    <property type="match status" value="1"/>
</dbReference>
<dbReference type="STRING" id="1237896.T0KBQ7"/>
<dbReference type="OrthoDB" id="4951845at2759"/>
<evidence type="ECO:0000313" key="5">
    <source>
        <dbReference type="EMBL" id="EQB49489.1"/>
    </source>
</evidence>
<evidence type="ECO:0000259" key="4">
    <source>
        <dbReference type="PROSITE" id="PS50405"/>
    </source>
</evidence>
<dbReference type="OMA" id="PEGPWFL"/>
<dbReference type="PANTHER" id="PTHR43968">
    <property type="match status" value="1"/>
</dbReference>
<dbReference type="Pfam" id="PF13410">
    <property type="entry name" value="GST_C_2"/>
    <property type="match status" value="1"/>
</dbReference>
<dbReference type="GO" id="GO:0005737">
    <property type="term" value="C:cytoplasm"/>
    <property type="evidence" value="ECO:0007669"/>
    <property type="project" value="InterPro"/>
</dbReference>
<organism evidence="5 6">
    <name type="scientific">Colletotrichum gloeosporioides (strain Cg-14)</name>
    <name type="common">Anthracnose fungus</name>
    <name type="synonym">Glomerella cingulata</name>
    <dbReference type="NCBI Taxonomy" id="1237896"/>
    <lineage>
        <taxon>Eukaryota</taxon>
        <taxon>Fungi</taxon>
        <taxon>Dikarya</taxon>
        <taxon>Ascomycota</taxon>
        <taxon>Pezizomycotina</taxon>
        <taxon>Sordariomycetes</taxon>
        <taxon>Hypocreomycetidae</taxon>
        <taxon>Glomerellales</taxon>
        <taxon>Glomerellaceae</taxon>
        <taxon>Colletotrichum</taxon>
        <taxon>Colletotrichum gloeosporioides species complex</taxon>
    </lineage>
</organism>
<dbReference type="SFLD" id="SFLDG00358">
    <property type="entry name" value="Main_(cytGST)"/>
    <property type="match status" value="1"/>
</dbReference>
<dbReference type="SUPFAM" id="SSF47616">
    <property type="entry name" value="GST C-terminal domain-like"/>
    <property type="match status" value="1"/>
</dbReference>
<dbReference type="HOGENOM" id="CLU_630055_0_0_1"/>
<dbReference type="EMBL" id="AMYD01002310">
    <property type="protein sequence ID" value="EQB49489.1"/>
    <property type="molecule type" value="Genomic_DNA"/>
</dbReference>
<dbReference type="PANTHER" id="PTHR43968:SF13">
    <property type="entry name" value="GLUTATHIONE TRANSFERASE OMEGA-1"/>
    <property type="match status" value="1"/>
</dbReference>
<keyword evidence="2" id="KW-0560">Oxidoreductase</keyword>
<evidence type="ECO:0000313" key="6">
    <source>
        <dbReference type="Proteomes" id="UP000015530"/>
    </source>
</evidence>
<dbReference type="PRINTS" id="PR01625">
    <property type="entry name" value="GSTRNSFRASEO"/>
</dbReference>
<dbReference type="PROSITE" id="PS50404">
    <property type="entry name" value="GST_NTER"/>
    <property type="match status" value="1"/>
</dbReference>
<dbReference type="Proteomes" id="UP000015530">
    <property type="component" value="Unassembled WGS sequence"/>
</dbReference>
<dbReference type="InterPro" id="IPR004045">
    <property type="entry name" value="Glutathione_S-Trfase_N"/>
</dbReference>
<dbReference type="SUPFAM" id="SSF52833">
    <property type="entry name" value="Thioredoxin-like"/>
    <property type="match status" value="1"/>
</dbReference>
<comment type="caution">
    <text evidence="5">The sequence shown here is derived from an EMBL/GenBank/DDBJ whole genome shotgun (WGS) entry which is preliminary data.</text>
</comment>
<evidence type="ECO:0000256" key="2">
    <source>
        <dbReference type="ARBA" id="ARBA00023002"/>
    </source>
</evidence>
<dbReference type="AlphaFoldDB" id="T0KBQ7"/>
<dbReference type="PROSITE" id="PS50405">
    <property type="entry name" value="GST_CTER"/>
    <property type="match status" value="1"/>
</dbReference>
<dbReference type="GO" id="GO:0004364">
    <property type="term" value="F:glutathione transferase activity"/>
    <property type="evidence" value="ECO:0007669"/>
    <property type="project" value="InterPro"/>
</dbReference>
<evidence type="ECO:0008006" key="7">
    <source>
        <dbReference type="Google" id="ProtNLM"/>
    </source>
</evidence>
<sequence length="435" mass="49267">MPSVDTSIYPNATGAAAQLVAKHSDEHALKLYAGWFCPFVQRTWIVLHEKQIPYQYIEINPYKKDPEFLRLNPRGLVPTLAVPVDVKGNEQKPLYDSTVLCEYLEEAYAGNNYGPHLLPEEPYERARCRLWIDHINSRIVPAFYKFIQHTPEKEFTIDEARDEFLGHLKTFARELDPEGPWFLGKAFGLVDIMLAPWAMRLFLFDHYKPGGLGLPQEGKGGEDDAVWKRWRQWYDAVEGKQTIKDTLSDRDAYIDVYKRYAEDKTNSEVGQATRGVAEKTLSPSKPATLSALPTPVLLRSLLVSAISSKPYLLGPSLSVLSFLTRPNRSLLFDVDRNPVLHSVLKTLFYRQFCAGESPAETKDTMRHLRFMGFRGTILTYAKETVFDHKTGTEHGLGIDAEKDAKSGNCSNIEVWRKGALETVDLLGEGDQLALK</sequence>
<dbReference type="InterPro" id="IPR050983">
    <property type="entry name" value="GST_Omega/HSP26"/>
</dbReference>
<dbReference type="InterPro" id="IPR036282">
    <property type="entry name" value="Glutathione-S-Trfase_C_sf"/>
</dbReference>
<dbReference type="InterPro" id="IPR005442">
    <property type="entry name" value="GST_omega"/>
</dbReference>
<dbReference type="Gene3D" id="3.40.30.10">
    <property type="entry name" value="Glutaredoxin"/>
    <property type="match status" value="1"/>
</dbReference>
<dbReference type="Pfam" id="PF13409">
    <property type="entry name" value="GST_N_2"/>
    <property type="match status" value="1"/>
</dbReference>
<dbReference type="GO" id="GO:0045174">
    <property type="term" value="F:glutathione dehydrogenase (ascorbate) activity"/>
    <property type="evidence" value="ECO:0007669"/>
    <property type="project" value="UniProtKB-ARBA"/>
</dbReference>
<name>T0KBQ7_COLGC</name>
<dbReference type="CDD" id="cd00299">
    <property type="entry name" value="GST_C_family"/>
    <property type="match status" value="1"/>
</dbReference>
<evidence type="ECO:0000256" key="1">
    <source>
        <dbReference type="ARBA" id="ARBA00007409"/>
    </source>
</evidence>
<evidence type="ECO:0000259" key="3">
    <source>
        <dbReference type="PROSITE" id="PS50404"/>
    </source>
</evidence>
<feature type="domain" description="GST N-terminal" evidence="3">
    <location>
        <begin position="27"/>
        <end position="112"/>
    </location>
</feature>
<dbReference type="Gene3D" id="3.20.20.220">
    <property type="match status" value="1"/>
</dbReference>
<feature type="domain" description="GST C-terminal" evidence="4">
    <location>
        <begin position="121"/>
        <end position="267"/>
    </location>
</feature>
<proteinExistence type="inferred from homology"/>
<dbReference type="SFLD" id="SFLDS00019">
    <property type="entry name" value="Glutathione_Transferase_(cytos"/>
    <property type="match status" value="1"/>
</dbReference>
<accession>T0KBQ7</accession>
<reference evidence="6" key="1">
    <citation type="journal article" date="2013" name="Mol. Plant Microbe Interact.">
        <title>Global aspects of pacC regulation of pathogenicity genes in Colletotrichum gloeosporioides as revealed by transcriptome analysis.</title>
        <authorList>
            <person name="Alkan N."/>
            <person name="Meng X."/>
            <person name="Friedlander G."/>
            <person name="Reuveni E."/>
            <person name="Sukno S."/>
            <person name="Sherman A."/>
            <person name="Thon M."/>
            <person name="Fluhr R."/>
            <person name="Prusky D."/>
        </authorList>
    </citation>
    <scope>NUCLEOTIDE SEQUENCE [LARGE SCALE GENOMIC DNA]</scope>
    <source>
        <strain evidence="6">Cg-14</strain>
    </source>
</reference>
<comment type="similarity">
    <text evidence="1">Belongs to the GST superfamily.</text>
</comment>
<gene>
    <name evidence="5" type="ORF">CGLO_11173</name>
</gene>
<protein>
    <recommendedName>
        <fullName evidence="7">Glutathione S-transferase</fullName>
    </recommendedName>
</protein>
<dbReference type="CDD" id="cd00570">
    <property type="entry name" value="GST_N_family"/>
    <property type="match status" value="1"/>
</dbReference>
<dbReference type="InterPro" id="IPR010987">
    <property type="entry name" value="Glutathione-S-Trfase_C-like"/>
</dbReference>
<dbReference type="InterPro" id="IPR036249">
    <property type="entry name" value="Thioredoxin-like_sf"/>
</dbReference>
<dbReference type="InterPro" id="IPR040079">
    <property type="entry name" value="Glutathione_S-Trfase"/>
</dbReference>